<organism evidence="3 5">
    <name type="scientific">Dracunculus medinensis</name>
    <name type="common">Guinea worm</name>
    <dbReference type="NCBI Taxonomy" id="318479"/>
    <lineage>
        <taxon>Eukaryota</taxon>
        <taxon>Metazoa</taxon>
        <taxon>Ecdysozoa</taxon>
        <taxon>Nematoda</taxon>
        <taxon>Chromadorea</taxon>
        <taxon>Rhabditida</taxon>
        <taxon>Spirurina</taxon>
        <taxon>Dracunculoidea</taxon>
        <taxon>Dracunculidae</taxon>
        <taxon>Dracunculus</taxon>
    </lineage>
</organism>
<dbReference type="EMBL" id="UYYG01000574">
    <property type="protein sequence ID" value="VDN54308.1"/>
    <property type="molecule type" value="Genomic_DNA"/>
</dbReference>
<evidence type="ECO:0000313" key="2">
    <source>
        <dbReference type="EMBL" id="VDN54308.1"/>
    </source>
</evidence>
<feature type="domain" description="SAC3/GANP/THP3 conserved" evidence="1">
    <location>
        <begin position="203"/>
        <end position="248"/>
    </location>
</feature>
<reference evidence="2 4" key="2">
    <citation type="submission" date="2018-11" db="EMBL/GenBank/DDBJ databases">
        <authorList>
            <consortium name="Pathogen Informatics"/>
        </authorList>
    </citation>
    <scope>NUCLEOTIDE SEQUENCE [LARGE SCALE GENOMIC DNA]</scope>
</reference>
<dbReference type="PANTHER" id="PTHR12436">
    <property type="entry name" value="80 KDA MCM3-ASSOCIATED PROTEIN"/>
    <property type="match status" value="1"/>
</dbReference>
<dbReference type="InterPro" id="IPR005062">
    <property type="entry name" value="SAC3/GANP/THP3_conserved"/>
</dbReference>
<dbReference type="GO" id="GO:0006406">
    <property type="term" value="P:mRNA export from nucleus"/>
    <property type="evidence" value="ECO:0007669"/>
    <property type="project" value="TreeGrafter"/>
</dbReference>
<keyword evidence="4" id="KW-1185">Reference proteome</keyword>
<evidence type="ECO:0000313" key="4">
    <source>
        <dbReference type="Proteomes" id="UP000274756"/>
    </source>
</evidence>
<dbReference type="STRING" id="318479.A0A0N4US55"/>
<dbReference type="AlphaFoldDB" id="A0A0N4US55"/>
<gene>
    <name evidence="2" type="ORF">DME_LOCUS4281</name>
</gene>
<reference evidence="5" key="1">
    <citation type="submission" date="2017-02" db="UniProtKB">
        <authorList>
            <consortium name="WormBaseParasite"/>
        </authorList>
    </citation>
    <scope>IDENTIFICATION</scope>
</reference>
<accession>A0A0N4US55</accession>
<protein>
    <submittedName>
        <fullName evidence="5">SAC3_GANP domain-containing protein</fullName>
    </submittedName>
</protein>
<dbReference type="PANTHER" id="PTHR12436:SF3">
    <property type="entry name" value="GERMINAL-CENTER ASSOCIATED NUCLEAR PROTEIN"/>
    <property type="match status" value="1"/>
</dbReference>
<name>A0A0N4US55_DRAME</name>
<sequence>MHSAMISTLKFRLPQKIQFNSKFPANSHTVYTNFDRRPSRSFESRGRRNQLRSWWGNRSSNAGTRGLFHRRHQRDKISAEHFYRTPKSHKRSDILCIDESRPEIILNGIHWRFPNAKRKAEKSDDEPAQAKKKLIQNVREKPCKSLLKTDVVKQLKSLLGRICEQNYDKYFLLEERDKIFYKARIISNDMETTVAIQGTCEDMCSEKERYARIVQKRVSPYECNHLGEMIPKIAVKEYRRSAADQEGTSSARASPNSCSSFHDELPYRKGDAVEFDLLSIVGH</sequence>
<dbReference type="Proteomes" id="UP000038040">
    <property type="component" value="Unplaced"/>
</dbReference>
<evidence type="ECO:0000313" key="3">
    <source>
        <dbReference type="Proteomes" id="UP000038040"/>
    </source>
</evidence>
<dbReference type="WBParaSite" id="DME_0001088701-mRNA-1">
    <property type="protein sequence ID" value="DME_0001088701-mRNA-1"/>
    <property type="gene ID" value="DME_0001088701"/>
</dbReference>
<dbReference type="GO" id="GO:0070390">
    <property type="term" value="C:transcription export complex 2"/>
    <property type="evidence" value="ECO:0007669"/>
    <property type="project" value="TreeGrafter"/>
</dbReference>
<dbReference type="InterPro" id="IPR045107">
    <property type="entry name" value="SAC3/GANP/THP3"/>
</dbReference>
<dbReference type="Proteomes" id="UP000274756">
    <property type="component" value="Unassembled WGS sequence"/>
</dbReference>
<proteinExistence type="predicted"/>
<evidence type="ECO:0000259" key="1">
    <source>
        <dbReference type="Pfam" id="PF03399"/>
    </source>
</evidence>
<evidence type="ECO:0000313" key="5">
    <source>
        <dbReference type="WBParaSite" id="DME_0001088701-mRNA-1"/>
    </source>
</evidence>
<dbReference type="Pfam" id="PF03399">
    <property type="entry name" value="SAC3_GANP"/>
    <property type="match status" value="1"/>
</dbReference>
<dbReference type="GO" id="GO:0005737">
    <property type="term" value="C:cytoplasm"/>
    <property type="evidence" value="ECO:0007669"/>
    <property type="project" value="TreeGrafter"/>
</dbReference>